<feature type="domain" description="SAM" evidence="1">
    <location>
        <begin position="39"/>
        <end position="104"/>
    </location>
</feature>
<dbReference type="AlphaFoldDB" id="A0A7S4VX01"/>
<accession>A0A7S4VX01</accession>
<name>A0A7S4VX01_9STRA</name>
<dbReference type="InterPro" id="IPR013761">
    <property type="entry name" value="SAM/pointed_sf"/>
</dbReference>
<protein>
    <recommendedName>
        <fullName evidence="1">SAM domain-containing protein</fullName>
    </recommendedName>
</protein>
<dbReference type="SMART" id="SM00454">
    <property type="entry name" value="SAM"/>
    <property type="match status" value="1"/>
</dbReference>
<dbReference type="EMBL" id="HBNS01053878">
    <property type="protein sequence ID" value="CAE4655569.1"/>
    <property type="molecule type" value="Transcribed_RNA"/>
</dbReference>
<sequence length="215" mass="24126">MTVRRSTLRVFKGSGLDKKFNSTEKSTNKNKSSADTKEWTCEQVVHWAKNNPEIPDTVVEAFEQNDVNGMELFALCREDLKEMGIQRPGTLALVTNAIKDLRRKNPNHQVFIDHDPVPFGKIINQLRLKVMCRDNYQPLPLTSLRPADADLLLNTVTHFFPGKSAESIVELPVVESTIERPTSPRKRRGGAADSSKLCICIIEEGQQIHPSFASA</sequence>
<organism evidence="2">
    <name type="scientific">Ditylum brightwellii</name>
    <dbReference type="NCBI Taxonomy" id="49249"/>
    <lineage>
        <taxon>Eukaryota</taxon>
        <taxon>Sar</taxon>
        <taxon>Stramenopiles</taxon>
        <taxon>Ochrophyta</taxon>
        <taxon>Bacillariophyta</taxon>
        <taxon>Mediophyceae</taxon>
        <taxon>Lithodesmiophycidae</taxon>
        <taxon>Lithodesmiales</taxon>
        <taxon>Lithodesmiaceae</taxon>
        <taxon>Ditylum</taxon>
    </lineage>
</organism>
<gene>
    <name evidence="2" type="ORF">DBRI00130_LOCUS39155</name>
</gene>
<reference evidence="2" key="1">
    <citation type="submission" date="2021-01" db="EMBL/GenBank/DDBJ databases">
        <authorList>
            <person name="Corre E."/>
            <person name="Pelletier E."/>
            <person name="Niang G."/>
            <person name="Scheremetjew M."/>
            <person name="Finn R."/>
            <person name="Kale V."/>
            <person name="Holt S."/>
            <person name="Cochrane G."/>
            <person name="Meng A."/>
            <person name="Brown T."/>
            <person name="Cohen L."/>
        </authorList>
    </citation>
    <scope>NUCLEOTIDE SEQUENCE</scope>
    <source>
        <strain evidence="2">GSO104</strain>
    </source>
</reference>
<proteinExistence type="predicted"/>
<dbReference type="Gene3D" id="1.10.150.50">
    <property type="entry name" value="Transcription Factor, Ets-1"/>
    <property type="match status" value="1"/>
</dbReference>
<evidence type="ECO:0000313" key="2">
    <source>
        <dbReference type="EMBL" id="CAE4655569.1"/>
    </source>
</evidence>
<dbReference type="InterPro" id="IPR001660">
    <property type="entry name" value="SAM"/>
</dbReference>
<dbReference type="SUPFAM" id="SSF47769">
    <property type="entry name" value="SAM/Pointed domain"/>
    <property type="match status" value="1"/>
</dbReference>
<dbReference type="PROSITE" id="PS50105">
    <property type="entry name" value="SAM_DOMAIN"/>
    <property type="match status" value="1"/>
</dbReference>
<evidence type="ECO:0000259" key="1">
    <source>
        <dbReference type="PROSITE" id="PS50105"/>
    </source>
</evidence>